<feature type="transmembrane region" description="Helical" evidence="1">
    <location>
        <begin position="107"/>
        <end position="126"/>
    </location>
</feature>
<evidence type="ECO:0000313" key="3">
    <source>
        <dbReference type="Proteomes" id="UP000499080"/>
    </source>
</evidence>
<accession>A0A4Y2BPT6</accession>
<evidence type="ECO:0000256" key="1">
    <source>
        <dbReference type="SAM" id="Phobius"/>
    </source>
</evidence>
<sequence length="130" mass="14860">MNIIEDIRDGLLHAAEKRSPPPRTPMELLTALQDSWCEFPPGYLQKPVESMPRRFAIRTKLQFGNFELLASIIEAIAELHAHHCTWGSIQQVRRLALHGGIDWHGQVLLWGVGLSMGFNFVIWQIFKICT</sequence>
<dbReference type="OrthoDB" id="10006939at2759"/>
<dbReference type="Proteomes" id="UP000499080">
    <property type="component" value="Unassembled WGS sequence"/>
</dbReference>
<evidence type="ECO:0000313" key="2">
    <source>
        <dbReference type="EMBL" id="GBL94232.1"/>
    </source>
</evidence>
<keyword evidence="1" id="KW-1133">Transmembrane helix</keyword>
<dbReference type="EMBL" id="BGPR01000101">
    <property type="protein sequence ID" value="GBL94232.1"/>
    <property type="molecule type" value="Genomic_DNA"/>
</dbReference>
<organism evidence="2 3">
    <name type="scientific">Araneus ventricosus</name>
    <name type="common">Orbweaver spider</name>
    <name type="synonym">Epeira ventricosa</name>
    <dbReference type="NCBI Taxonomy" id="182803"/>
    <lineage>
        <taxon>Eukaryota</taxon>
        <taxon>Metazoa</taxon>
        <taxon>Ecdysozoa</taxon>
        <taxon>Arthropoda</taxon>
        <taxon>Chelicerata</taxon>
        <taxon>Arachnida</taxon>
        <taxon>Araneae</taxon>
        <taxon>Araneomorphae</taxon>
        <taxon>Entelegynae</taxon>
        <taxon>Araneoidea</taxon>
        <taxon>Araneidae</taxon>
        <taxon>Araneus</taxon>
    </lineage>
</organism>
<name>A0A4Y2BPT6_ARAVE</name>
<comment type="caution">
    <text evidence="2">The sequence shown here is derived from an EMBL/GenBank/DDBJ whole genome shotgun (WGS) entry which is preliminary data.</text>
</comment>
<dbReference type="AlphaFoldDB" id="A0A4Y2BPT6"/>
<gene>
    <name evidence="2" type="ORF">AVEN_16765_1</name>
</gene>
<keyword evidence="1" id="KW-0472">Membrane</keyword>
<reference evidence="2 3" key="1">
    <citation type="journal article" date="2019" name="Sci. Rep.">
        <title>Orb-weaving spider Araneus ventricosus genome elucidates the spidroin gene catalogue.</title>
        <authorList>
            <person name="Kono N."/>
            <person name="Nakamura H."/>
            <person name="Ohtoshi R."/>
            <person name="Moran D.A.P."/>
            <person name="Shinohara A."/>
            <person name="Yoshida Y."/>
            <person name="Fujiwara M."/>
            <person name="Mori M."/>
            <person name="Tomita M."/>
            <person name="Arakawa K."/>
        </authorList>
    </citation>
    <scope>NUCLEOTIDE SEQUENCE [LARGE SCALE GENOMIC DNA]</scope>
</reference>
<keyword evidence="3" id="KW-1185">Reference proteome</keyword>
<proteinExistence type="predicted"/>
<protein>
    <submittedName>
        <fullName evidence="2">Uncharacterized protein</fullName>
    </submittedName>
</protein>
<keyword evidence="1" id="KW-0812">Transmembrane</keyword>